<feature type="transmembrane region" description="Helical" evidence="7">
    <location>
        <begin position="6"/>
        <end position="28"/>
    </location>
</feature>
<keyword evidence="5" id="KW-0496">Mitochondrion</keyword>
<dbReference type="EMBL" id="SUNJ01006716">
    <property type="protein sequence ID" value="TPP62542.1"/>
    <property type="molecule type" value="Genomic_DNA"/>
</dbReference>
<evidence type="ECO:0000313" key="9">
    <source>
        <dbReference type="EMBL" id="TPP62542.1"/>
    </source>
</evidence>
<dbReference type="SUPFAM" id="SSF48371">
    <property type="entry name" value="ARM repeat"/>
    <property type="match status" value="1"/>
</dbReference>
<gene>
    <name evidence="9" type="ORF">FGIG_05329</name>
</gene>
<keyword evidence="3 7" id="KW-0812">Transmembrane</keyword>
<evidence type="ECO:0000256" key="3">
    <source>
        <dbReference type="ARBA" id="ARBA00022692"/>
    </source>
</evidence>
<dbReference type="InterPro" id="IPR051303">
    <property type="entry name" value="Armcx_regulator"/>
</dbReference>
<dbReference type="InterPro" id="IPR011989">
    <property type="entry name" value="ARM-like"/>
</dbReference>
<dbReference type="PANTHER" id="PTHR15712:SF23">
    <property type="entry name" value="ARMADILLO REPEAT CONTAINING 10"/>
    <property type="match status" value="1"/>
</dbReference>
<feature type="domain" description="Armadillo repeat-containing" evidence="8">
    <location>
        <begin position="69"/>
        <end position="271"/>
    </location>
</feature>
<dbReference type="OrthoDB" id="6260639at2759"/>
<sequence length="311" mass="34903">MISVNRSALAVIATCSVAFVTFAGYLIFYHRKALAKFVQKPRKPKSENILSYVKRFQKDNLEPKVAEAIETLLSCSDVTVRHGFLFMLHQASSFTRNYSVIRSSGCLEKMLSLLDTEAVEPKIKRQNLIILQTVTNLACDESTLDTLQIYLETIFRIGSTTDYSDQACAALQLLCNIALTPRGCRLLDGKAQKLLELLATRDPYMLRQILSVLINLSCDTISLELLLQTVVPDDLMEAFVFALSPSVQPLISVQAVTLMKNLYNSVRDRDSSHRARQIVLPGCTMLDFLLVSEVEQFSVALVWMLHSETDI</sequence>
<dbReference type="PANTHER" id="PTHR15712">
    <property type="entry name" value="ARMADILLO REPEAT CONTAINING PROTEIN"/>
    <property type="match status" value="1"/>
</dbReference>
<evidence type="ECO:0000256" key="4">
    <source>
        <dbReference type="ARBA" id="ARBA00022989"/>
    </source>
</evidence>
<dbReference type="InterPro" id="IPR006911">
    <property type="entry name" value="ARM-rpt_dom"/>
</dbReference>
<dbReference type="AlphaFoldDB" id="A0A504YL21"/>
<comment type="subcellular location">
    <subcellularLocation>
        <location evidence="1">Membrane</location>
        <topology evidence="1">Single-pass membrane protein</topology>
    </subcellularLocation>
    <subcellularLocation>
        <location evidence="2">Mitochondrion membrane</location>
    </subcellularLocation>
</comment>
<dbReference type="GO" id="GO:0031966">
    <property type="term" value="C:mitochondrial membrane"/>
    <property type="evidence" value="ECO:0007669"/>
    <property type="project" value="UniProtKB-SubCell"/>
</dbReference>
<accession>A0A504YL21</accession>
<keyword evidence="4 7" id="KW-1133">Transmembrane helix</keyword>
<comment type="caution">
    <text evidence="9">The sequence shown here is derived from an EMBL/GenBank/DDBJ whole genome shotgun (WGS) entry which is preliminary data.</text>
</comment>
<keyword evidence="6 7" id="KW-0472">Membrane</keyword>
<dbReference type="Proteomes" id="UP000316759">
    <property type="component" value="Unassembled WGS sequence"/>
</dbReference>
<dbReference type="Gene3D" id="1.25.10.10">
    <property type="entry name" value="Leucine-rich Repeat Variant"/>
    <property type="match status" value="1"/>
</dbReference>
<dbReference type="Pfam" id="PF04826">
    <property type="entry name" value="Arm_2"/>
    <property type="match status" value="1"/>
</dbReference>
<reference evidence="9 10" key="1">
    <citation type="submission" date="2019-04" db="EMBL/GenBank/DDBJ databases">
        <title>Annotation for the trematode Fasciola gigantica.</title>
        <authorList>
            <person name="Choi Y.-J."/>
        </authorList>
    </citation>
    <scope>NUCLEOTIDE SEQUENCE [LARGE SCALE GENOMIC DNA]</scope>
    <source>
        <strain evidence="9">Uganda_cow_1</strain>
    </source>
</reference>
<organism evidence="9 10">
    <name type="scientific">Fasciola gigantica</name>
    <name type="common">Giant liver fluke</name>
    <dbReference type="NCBI Taxonomy" id="46835"/>
    <lineage>
        <taxon>Eukaryota</taxon>
        <taxon>Metazoa</taxon>
        <taxon>Spiralia</taxon>
        <taxon>Lophotrochozoa</taxon>
        <taxon>Platyhelminthes</taxon>
        <taxon>Trematoda</taxon>
        <taxon>Digenea</taxon>
        <taxon>Plagiorchiida</taxon>
        <taxon>Echinostomata</taxon>
        <taxon>Echinostomatoidea</taxon>
        <taxon>Fasciolidae</taxon>
        <taxon>Fasciola</taxon>
    </lineage>
</organism>
<evidence type="ECO:0000256" key="5">
    <source>
        <dbReference type="ARBA" id="ARBA00023128"/>
    </source>
</evidence>
<evidence type="ECO:0000256" key="2">
    <source>
        <dbReference type="ARBA" id="ARBA00004325"/>
    </source>
</evidence>
<evidence type="ECO:0000256" key="7">
    <source>
        <dbReference type="SAM" id="Phobius"/>
    </source>
</evidence>
<keyword evidence="10" id="KW-1185">Reference proteome</keyword>
<name>A0A504YL21_FASGI</name>
<evidence type="ECO:0000256" key="6">
    <source>
        <dbReference type="ARBA" id="ARBA00023136"/>
    </source>
</evidence>
<protein>
    <recommendedName>
        <fullName evidence="8">Armadillo repeat-containing domain-containing protein</fullName>
    </recommendedName>
</protein>
<evidence type="ECO:0000313" key="10">
    <source>
        <dbReference type="Proteomes" id="UP000316759"/>
    </source>
</evidence>
<evidence type="ECO:0000256" key="1">
    <source>
        <dbReference type="ARBA" id="ARBA00004167"/>
    </source>
</evidence>
<dbReference type="InterPro" id="IPR016024">
    <property type="entry name" value="ARM-type_fold"/>
</dbReference>
<proteinExistence type="predicted"/>
<evidence type="ECO:0000259" key="8">
    <source>
        <dbReference type="Pfam" id="PF04826"/>
    </source>
</evidence>